<evidence type="ECO:0000313" key="1">
    <source>
        <dbReference type="EMBL" id="AKA70335.1"/>
    </source>
</evidence>
<proteinExistence type="predicted"/>
<organism evidence="1 2">
    <name type="scientific">Clostridium scatologenes</name>
    <dbReference type="NCBI Taxonomy" id="1548"/>
    <lineage>
        <taxon>Bacteria</taxon>
        <taxon>Bacillati</taxon>
        <taxon>Bacillota</taxon>
        <taxon>Clostridia</taxon>
        <taxon>Eubacteriales</taxon>
        <taxon>Clostridiaceae</taxon>
        <taxon>Clostridium</taxon>
    </lineage>
</organism>
<keyword evidence="2" id="KW-1185">Reference proteome</keyword>
<protein>
    <submittedName>
        <fullName evidence="1">Uncharacterized protein</fullName>
    </submittedName>
</protein>
<reference evidence="1 2" key="1">
    <citation type="journal article" date="2015" name="J. Biotechnol.">
        <title>Complete genome sequence of a malodorant-producing acetogen, Clostridium scatologenes ATCC 25775(T).</title>
        <authorList>
            <person name="Zhu Z."/>
            <person name="Guo T."/>
            <person name="Zheng H."/>
            <person name="Song T."/>
            <person name="Ouyang P."/>
            <person name="Xie J."/>
        </authorList>
    </citation>
    <scope>NUCLEOTIDE SEQUENCE [LARGE SCALE GENOMIC DNA]</scope>
    <source>
        <strain evidence="1 2">ATCC 25775</strain>
    </source>
</reference>
<accession>A0A0E3JPL7</accession>
<name>A0A0E3JPL7_CLOSL</name>
<dbReference type="STRING" id="1548.CSCA_3210"/>
<dbReference type="KEGG" id="csq:CSCA_3210"/>
<gene>
    <name evidence="1" type="ORF">CSCA_3210</name>
</gene>
<dbReference type="HOGENOM" id="CLU_3214401_0_0_9"/>
<evidence type="ECO:0000313" key="2">
    <source>
        <dbReference type="Proteomes" id="UP000033115"/>
    </source>
</evidence>
<dbReference type="AlphaFoldDB" id="A0A0E3JPL7"/>
<dbReference type="EMBL" id="CP009933">
    <property type="protein sequence ID" value="AKA70335.1"/>
    <property type="molecule type" value="Genomic_DNA"/>
</dbReference>
<dbReference type="Proteomes" id="UP000033115">
    <property type="component" value="Chromosome"/>
</dbReference>
<sequence>MHFSKEDSSYTFFIDLPPHITYKPNSLKFQKVLNIIVLFFHHFI</sequence>